<dbReference type="Proteomes" id="UP000503349">
    <property type="component" value="Chromosome 8"/>
</dbReference>
<evidence type="ECO:0000313" key="1">
    <source>
        <dbReference type="EMBL" id="KAF3693172.1"/>
    </source>
</evidence>
<dbReference type="EMBL" id="CM015719">
    <property type="protein sequence ID" value="KAF3693172.1"/>
    <property type="molecule type" value="Genomic_DNA"/>
</dbReference>
<organism evidence="1 2">
    <name type="scientific">Channa argus</name>
    <name type="common">Northern snakehead</name>
    <name type="synonym">Ophicephalus argus</name>
    <dbReference type="NCBI Taxonomy" id="215402"/>
    <lineage>
        <taxon>Eukaryota</taxon>
        <taxon>Metazoa</taxon>
        <taxon>Chordata</taxon>
        <taxon>Craniata</taxon>
        <taxon>Vertebrata</taxon>
        <taxon>Euteleostomi</taxon>
        <taxon>Actinopterygii</taxon>
        <taxon>Neopterygii</taxon>
        <taxon>Teleostei</taxon>
        <taxon>Neoteleostei</taxon>
        <taxon>Acanthomorphata</taxon>
        <taxon>Anabantaria</taxon>
        <taxon>Anabantiformes</taxon>
        <taxon>Channoidei</taxon>
        <taxon>Channidae</taxon>
        <taxon>Channa</taxon>
    </lineage>
</organism>
<sequence length="60" mass="7004">MDYLASEKKESFASFEVPWRQRRNSLSQQWELDLFVGGYIAETNHGGEDKVQDSVVPWLQ</sequence>
<proteinExistence type="predicted"/>
<reference evidence="2" key="2">
    <citation type="submission" date="2019-02" db="EMBL/GenBank/DDBJ databases">
        <title>Opniocepnalus argus Var Kimnra genome.</title>
        <authorList>
            <person name="Zhou C."/>
            <person name="Xiao S."/>
        </authorList>
    </citation>
    <scope>NUCLEOTIDE SEQUENCE [LARGE SCALE GENOMIC DNA]</scope>
</reference>
<evidence type="ECO:0000313" key="2">
    <source>
        <dbReference type="Proteomes" id="UP000503349"/>
    </source>
</evidence>
<accession>A0A6G1PSC6</accession>
<dbReference type="AlphaFoldDB" id="A0A6G1PSC6"/>
<protein>
    <submittedName>
        <fullName evidence="1">Uncharacterized protein</fullName>
    </submittedName>
</protein>
<keyword evidence="2" id="KW-1185">Reference proteome</keyword>
<reference evidence="1 2" key="1">
    <citation type="submission" date="2019-02" db="EMBL/GenBank/DDBJ databases">
        <title>Opniocepnalus argus genome.</title>
        <authorList>
            <person name="Zhou C."/>
            <person name="Xiao S."/>
        </authorList>
    </citation>
    <scope>NUCLEOTIDE SEQUENCE [LARGE SCALE GENOMIC DNA]</scope>
    <source>
        <strain evidence="1">OARG1902GOOAL</strain>
        <tissue evidence="1">Muscle</tissue>
    </source>
</reference>
<gene>
    <name evidence="1" type="ORF">EXN66_Car008848</name>
</gene>
<name>A0A6G1PSC6_CHAAH</name>